<accession>A0A323UF84</accession>
<evidence type="ECO:0000256" key="2">
    <source>
        <dbReference type="SAM" id="SignalP"/>
    </source>
</evidence>
<gene>
    <name evidence="3" type="ORF">DNX69_19775</name>
</gene>
<keyword evidence="2" id="KW-0732">Signal</keyword>
<protein>
    <submittedName>
        <fullName evidence="3">Uncharacterized protein</fullName>
    </submittedName>
</protein>
<dbReference type="AlphaFoldDB" id="A0A323UF84"/>
<sequence>MKFKGWVMSAGLAATAATTAMADPLPAGGDARPPVSRVSDIQGSYAAMPPPPPRREVRRMALPAEGLDVLSPDAVTRAARAEGFAPLGYPRQRGAVYTMAAINPDGDDGRLVIDARTGRLVRFMPAWQMGDRMEEVTVASYGRIQGLPRFVETNPPRPPKPVARVANRNAATPIPRPAPQHPAGDKAAKAAGDAAAKDGSKPMLDQARQDAGKDTKQDTAAVQSPASAVPSAAGPSPVRAKPSSSATIRPTEAMPPVQGLE</sequence>
<feature type="compositionally biased region" description="Low complexity" evidence="1">
    <location>
        <begin position="220"/>
        <end position="240"/>
    </location>
</feature>
<evidence type="ECO:0000256" key="1">
    <source>
        <dbReference type="SAM" id="MobiDB-lite"/>
    </source>
</evidence>
<evidence type="ECO:0000313" key="3">
    <source>
        <dbReference type="EMBL" id="PZA11505.1"/>
    </source>
</evidence>
<dbReference type="Proteomes" id="UP000248134">
    <property type="component" value="Unassembled WGS sequence"/>
</dbReference>
<dbReference type="OrthoDB" id="8233832at2"/>
<feature type="region of interest" description="Disordered" evidence="1">
    <location>
        <begin position="172"/>
        <end position="261"/>
    </location>
</feature>
<reference evidence="3 4" key="1">
    <citation type="submission" date="2018-06" db="EMBL/GenBank/DDBJ databases">
        <title>Draft Whole-Genome Sequence of the purple photosynthetic bacterium Rhodospeudomonas palustris XCP.</title>
        <authorList>
            <person name="Rayyan A."/>
            <person name="Meyer T.E."/>
            <person name="Kyndt J.A."/>
        </authorList>
    </citation>
    <scope>NUCLEOTIDE SEQUENCE [LARGE SCALE GENOMIC DNA]</scope>
    <source>
        <strain evidence="3 4">XCP</strain>
    </source>
</reference>
<feature type="compositionally biased region" description="Basic and acidic residues" evidence="1">
    <location>
        <begin position="207"/>
        <end position="217"/>
    </location>
</feature>
<feature type="chain" id="PRO_5016378688" evidence="2">
    <location>
        <begin position="23"/>
        <end position="261"/>
    </location>
</feature>
<feature type="signal peptide" evidence="2">
    <location>
        <begin position="1"/>
        <end position="22"/>
    </location>
</feature>
<proteinExistence type="predicted"/>
<name>A0A323UF84_RHOPL</name>
<organism evidence="3 4">
    <name type="scientific">Rhodopseudomonas palustris</name>
    <dbReference type="NCBI Taxonomy" id="1076"/>
    <lineage>
        <taxon>Bacteria</taxon>
        <taxon>Pseudomonadati</taxon>
        <taxon>Pseudomonadota</taxon>
        <taxon>Alphaproteobacteria</taxon>
        <taxon>Hyphomicrobiales</taxon>
        <taxon>Nitrobacteraceae</taxon>
        <taxon>Rhodopseudomonas</taxon>
    </lineage>
</organism>
<comment type="caution">
    <text evidence="3">The sequence shown here is derived from an EMBL/GenBank/DDBJ whole genome shotgun (WGS) entry which is preliminary data.</text>
</comment>
<evidence type="ECO:0000313" key="4">
    <source>
        <dbReference type="Proteomes" id="UP000248134"/>
    </source>
</evidence>
<dbReference type="EMBL" id="QKQS01000023">
    <property type="protein sequence ID" value="PZA11505.1"/>
    <property type="molecule type" value="Genomic_DNA"/>
</dbReference>
<dbReference type="RefSeq" id="WP_110787586.1">
    <property type="nucleotide sequence ID" value="NZ_QKQS01000023.1"/>
</dbReference>